<dbReference type="EC" id="6.3.5.4" evidence="3"/>
<dbReference type="InterPro" id="IPR001962">
    <property type="entry name" value="Asn_synthase"/>
</dbReference>
<dbReference type="GO" id="GO:0004066">
    <property type="term" value="F:asparagine synthase (glutamine-hydrolyzing) activity"/>
    <property type="evidence" value="ECO:0007669"/>
    <property type="project" value="UniProtKB-EC"/>
</dbReference>
<dbReference type="InterPro" id="IPR029055">
    <property type="entry name" value="Ntn_hydrolases_N"/>
</dbReference>
<dbReference type="PANTHER" id="PTHR43284:SF1">
    <property type="entry name" value="ASPARAGINE SYNTHETASE"/>
    <property type="match status" value="1"/>
</dbReference>
<dbReference type="SUPFAM" id="SSF56235">
    <property type="entry name" value="N-terminal nucleophile aminohydrolases (Ntn hydrolases)"/>
    <property type="match status" value="1"/>
</dbReference>
<reference evidence="10 11" key="1">
    <citation type="submission" date="2016-01" db="EMBL/GenBank/DDBJ databases">
        <title>Genome sequencing of Roseivirga echinicomitans KMM 6058.</title>
        <authorList>
            <person name="Selvaratnam C."/>
            <person name="Thevarajoo S."/>
            <person name="Goh K.M."/>
            <person name="Ee R."/>
            <person name="Chan K.-G."/>
            <person name="Chong C.S."/>
        </authorList>
    </citation>
    <scope>NUCLEOTIDE SEQUENCE [LARGE SCALE GENOMIC DNA]</scope>
    <source>
        <strain evidence="10 11">KMM 6058</strain>
    </source>
</reference>
<dbReference type="Gene3D" id="3.40.50.620">
    <property type="entry name" value="HUPs"/>
    <property type="match status" value="1"/>
</dbReference>
<evidence type="ECO:0000256" key="6">
    <source>
        <dbReference type="ARBA" id="ARBA00022962"/>
    </source>
</evidence>
<dbReference type="SUPFAM" id="SSF52402">
    <property type="entry name" value="Adenine nucleotide alpha hydrolases-like"/>
    <property type="match status" value="1"/>
</dbReference>
<dbReference type="PROSITE" id="PS51278">
    <property type="entry name" value="GATASE_TYPE_2"/>
    <property type="match status" value="1"/>
</dbReference>
<keyword evidence="6" id="KW-0315">Glutamine amidotransferase</keyword>
<dbReference type="InterPro" id="IPR014729">
    <property type="entry name" value="Rossmann-like_a/b/a_fold"/>
</dbReference>
<evidence type="ECO:0000256" key="4">
    <source>
        <dbReference type="ARBA" id="ARBA00022741"/>
    </source>
</evidence>
<evidence type="ECO:0000313" key="10">
    <source>
        <dbReference type="EMBL" id="KYG81153.1"/>
    </source>
</evidence>
<dbReference type="InterPro" id="IPR006426">
    <property type="entry name" value="Asn_synth_AEB"/>
</dbReference>
<dbReference type="EMBL" id="LRDB01000006">
    <property type="protein sequence ID" value="KYG81153.1"/>
    <property type="molecule type" value="Genomic_DNA"/>
</dbReference>
<dbReference type="Gene3D" id="3.60.20.10">
    <property type="entry name" value="Glutamine Phosphoribosylpyrophosphate, subunit 1, domain 1"/>
    <property type="match status" value="1"/>
</dbReference>
<dbReference type="AlphaFoldDB" id="A0A150XR13"/>
<comment type="similarity">
    <text evidence="2">Belongs to the asparagine synthetase family.</text>
</comment>
<keyword evidence="11" id="KW-1185">Reference proteome</keyword>
<dbReference type="GO" id="GO:0005829">
    <property type="term" value="C:cytosol"/>
    <property type="evidence" value="ECO:0007669"/>
    <property type="project" value="TreeGrafter"/>
</dbReference>
<dbReference type="InterPro" id="IPR017932">
    <property type="entry name" value="GATase_2_dom"/>
</dbReference>
<evidence type="ECO:0000256" key="7">
    <source>
        <dbReference type="ARBA" id="ARBA00048741"/>
    </source>
</evidence>
<dbReference type="NCBIfam" id="TIGR01536">
    <property type="entry name" value="asn_synth_AEB"/>
    <property type="match status" value="1"/>
</dbReference>
<dbReference type="PIRSF" id="PIRSF001589">
    <property type="entry name" value="Asn_synthetase_glu-h"/>
    <property type="match status" value="1"/>
</dbReference>
<accession>A0A150XR13</accession>
<feature type="binding site" evidence="8">
    <location>
        <position position="78"/>
    </location>
    <ligand>
        <name>L-glutamine</name>
        <dbReference type="ChEBI" id="CHEBI:58359"/>
    </ligand>
</feature>
<evidence type="ECO:0000259" key="9">
    <source>
        <dbReference type="PROSITE" id="PS51278"/>
    </source>
</evidence>
<dbReference type="PANTHER" id="PTHR43284">
    <property type="entry name" value="ASPARAGINE SYNTHETASE (GLUTAMINE-HYDROLYZING)"/>
    <property type="match status" value="1"/>
</dbReference>
<comment type="pathway">
    <text evidence="1">Amino-acid biosynthesis; L-asparagine biosynthesis; L-asparagine from L-aspartate (L-Gln route): step 1/1.</text>
</comment>
<dbReference type="Pfam" id="PF00733">
    <property type="entry name" value="Asn_synthase"/>
    <property type="match status" value="1"/>
</dbReference>
<dbReference type="InterPro" id="IPR051786">
    <property type="entry name" value="ASN_synthetase/amidase"/>
</dbReference>
<evidence type="ECO:0000313" key="11">
    <source>
        <dbReference type="Proteomes" id="UP000075615"/>
    </source>
</evidence>
<dbReference type="GO" id="GO:0005524">
    <property type="term" value="F:ATP binding"/>
    <property type="evidence" value="ECO:0007669"/>
    <property type="project" value="UniProtKB-KW"/>
</dbReference>
<dbReference type="CDD" id="cd00712">
    <property type="entry name" value="AsnB"/>
    <property type="match status" value="1"/>
</dbReference>
<feature type="binding site" evidence="8">
    <location>
        <position position="275"/>
    </location>
    <ligand>
        <name>ATP</name>
        <dbReference type="ChEBI" id="CHEBI:30616"/>
    </ligand>
</feature>
<sequence length="610" mass="70972">MGESIAHRGPDGEGIFIDENVGLVHKRLAILDTSEKGAQPMPSRDGRYILVFNGCIYNYLELRQKLRAAGHSFHSNSDTEVIVEGISAFGISFVEELNGMFAIACWDKQEKKLYLSRDRFGIKPLYYWFNGETLVFASEIKAILQHPDYKTEVDLGALNEYFTFQNLFTFRTLFKGVTMLPPANTVTMERSSTGVKHRSWWDYDFTKPDNGISFEEAKLETERLMEQAVARQMVSDVPVGSYLSGGMDSGTITSIASKYVPRMSTFTCGFDMSEVTGVEANYDERRDAELMANHFKTEHFEQVMNAGDLRWSLPKLVYHLEDLRVGMSYPNYYISRLASKFVKVCLQGTGGDELFGGYPWRYYRIFDSISQENFFEQYYSFWQRLVPDGEKTTLFQEDKISQMDMSEPRTVFERVFTFNNSLRYDSPEAHIQNSLYFEAKTFLPGLFLVGDKLAMASGLEERFPFMDNDLVNFAQKIPVKYKLGNLTNEIKKIDENAHMKLRYRNFDDGKMILREAMKDYIPKKILDRKKQGFSAPDESWYRGENMGYVKELLLDKKKTVSYEFINPEYIERIVKEHNEQHINHRLLIWSFMNFEWWCRIFLNGETEGLN</sequence>
<evidence type="ECO:0000256" key="8">
    <source>
        <dbReference type="PIRSR" id="PIRSR001589-2"/>
    </source>
</evidence>
<dbReference type="GO" id="GO:0006529">
    <property type="term" value="P:asparagine biosynthetic process"/>
    <property type="evidence" value="ECO:0007669"/>
    <property type="project" value="InterPro"/>
</dbReference>
<dbReference type="CDD" id="cd01991">
    <property type="entry name" value="Asn_synthase_B_C"/>
    <property type="match status" value="1"/>
</dbReference>
<evidence type="ECO:0000256" key="1">
    <source>
        <dbReference type="ARBA" id="ARBA00005187"/>
    </source>
</evidence>
<dbReference type="Pfam" id="PF13537">
    <property type="entry name" value="GATase_7"/>
    <property type="match status" value="1"/>
</dbReference>
<name>A0A150XR13_9BACT</name>
<comment type="caution">
    <text evidence="10">The sequence shown here is derived from an EMBL/GenBank/DDBJ whole genome shotgun (WGS) entry which is preliminary data.</text>
</comment>
<protein>
    <recommendedName>
        <fullName evidence="3">asparagine synthase (glutamine-hydrolyzing)</fullName>
        <ecNumber evidence="3">6.3.5.4</ecNumber>
    </recommendedName>
</protein>
<feature type="domain" description="Glutamine amidotransferase type-2" evidence="9">
    <location>
        <begin position="1"/>
        <end position="191"/>
    </location>
</feature>
<dbReference type="STRING" id="296218.AWN68_16510"/>
<proteinExistence type="inferred from homology"/>
<evidence type="ECO:0000256" key="3">
    <source>
        <dbReference type="ARBA" id="ARBA00012737"/>
    </source>
</evidence>
<evidence type="ECO:0000256" key="5">
    <source>
        <dbReference type="ARBA" id="ARBA00022840"/>
    </source>
</evidence>
<gene>
    <name evidence="10" type="ORF">AWN68_16510</name>
</gene>
<dbReference type="Proteomes" id="UP000075615">
    <property type="component" value="Unassembled WGS sequence"/>
</dbReference>
<keyword evidence="4 8" id="KW-0547">Nucleotide-binding</keyword>
<evidence type="ECO:0000256" key="2">
    <source>
        <dbReference type="ARBA" id="ARBA00005752"/>
    </source>
</evidence>
<dbReference type="InterPro" id="IPR033738">
    <property type="entry name" value="AsnB_N"/>
</dbReference>
<keyword evidence="5 8" id="KW-0067">ATP-binding</keyword>
<organism evidence="10 11">
    <name type="scientific">Roseivirga echinicomitans</name>
    <dbReference type="NCBI Taxonomy" id="296218"/>
    <lineage>
        <taxon>Bacteria</taxon>
        <taxon>Pseudomonadati</taxon>
        <taxon>Bacteroidota</taxon>
        <taxon>Cytophagia</taxon>
        <taxon>Cytophagales</taxon>
        <taxon>Roseivirgaceae</taxon>
        <taxon>Roseivirga</taxon>
    </lineage>
</organism>
<comment type="catalytic activity">
    <reaction evidence="7">
        <text>L-aspartate + L-glutamine + ATP + H2O = L-asparagine + L-glutamate + AMP + diphosphate + H(+)</text>
        <dbReference type="Rhea" id="RHEA:12228"/>
        <dbReference type="ChEBI" id="CHEBI:15377"/>
        <dbReference type="ChEBI" id="CHEBI:15378"/>
        <dbReference type="ChEBI" id="CHEBI:29985"/>
        <dbReference type="ChEBI" id="CHEBI:29991"/>
        <dbReference type="ChEBI" id="CHEBI:30616"/>
        <dbReference type="ChEBI" id="CHEBI:33019"/>
        <dbReference type="ChEBI" id="CHEBI:58048"/>
        <dbReference type="ChEBI" id="CHEBI:58359"/>
        <dbReference type="ChEBI" id="CHEBI:456215"/>
        <dbReference type="EC" id="6.3.5.4"/>
    </reaction>
</comment>